<gene>
    <name evidence="1" type="ORF">Tco_1093054</name>
</gene>
<comment type="caution">
    <text evidence="1">The sequence shown here is derived from an EMBL/GenBank/DDBJ whole genome shotgun (WGS) entry which is preliminary data.</text>
</comment>
<dbReference type="Proteomes" id="UP001151760">
    <property type="component" value="Unassembled WGS sequence"/>
</dbReference>
<keyword evidence="2" id="KW-1185">Reference proteome</keyword>
<sequence length="154" mass="17643">MGSTRCKRRKRALERDAGFGCENKQKKNFKAIYDDQQGTRVDMGDDVDINILTMEQYLALIQDNIRPGVVKPEIGDDIEFEISSNFMRELRRKLFKGTDDEAAYEHVLRVLEIVDLFHFPGVTHDAIILRVFPITLTGLALRWKTKLLAGSITT</sequence>
<reference evidence="1" key="1">
    <citation type="journal article" date="2022" name="Int. J. Mol. Sci.">
        <title>Draft Genome of Tanacetum Coccineum: Genomic Comparison of Closely Related Tanacetum-Family Plants.</title>
        <authorList>
            <person name="Yamashiro T."/>
            <person name="Shiraishi A."/>
            <person name="Nakayama K."/>
            <person name="Satake H."/>
        </authorList>
    </citation>
    <scope>NUCLEOTIDE SEQUENCE</scope>
</reference>
<reference evidence="1" key="2">
    <citation type="submission" date="2022-01" db="EMBL/GenBank/DDBJ databases">
        <authorList>
            <person name="Yamashiro T."/>
            <person name="Shiraishi A."/>
            <person name="Satake H."/>
            <person name="Nakayama K."/>
        </authorList>
    </citation>
    <scope>NUCLEOTIDE SEQUENCE</scope>
</reference>
<evidence type="ECO:0008006" key="3">
    <source>
        <dbReference type="Google" id="ProtNLM"/>
    </source>
</evidence>
<name>A0ABQ5IBL8_9ASTR</name>
<dbReference type="EMBL" id="BQNB010020588">
    <property type="protein sequence ID" value="GJT97536.1"/>
    <property type="molecule type" value="Genomic_DNA"/>
</dbReference>
<proteinExistence type="predicted"/>
<evidence type="ECO:0000313" key="2">
    <source>
        <dbReference type="Proteomes" id="UP001151760"/>
    </source>
</evidence>
<protein>
    <recommendedName>
        <fullName evidence="3">Retrotransposon gag domain-containing protein</fullName>
    </recommendedName>
</protein>
<evidence type="ECO:0000313" key="1">
    <source>
        <dbReference type="EMBL" id="GJT97536.1"/>
    </source>
</evidence>
<accession>A0ABQ5IBL8</accession>
<organism evidence="1 2">
    <name type="scientific">Tanacetum coccineum</name>
    <dbReference type="NCBI Taxonomy" id="301880"/>
    <lineage>
        <taxon>Eukaryota</taxon>
        <taxon>Viridiplantae</taxon>
        <taxon>Streptophyta</taxon>
        <taxon>Embryophyta</taxon>
        <taxon>Tracheophyta</taxon>
        <taxon>Spermatophyta</taxon>
        <taxon>Magnoliopsida</taxon>
        <taxon>eudicotyledons</taxon>
        <taxon>Gunneridae</taxon>
        <taxon>Pentapetalae</taxon>
        <taxon>asterids</taxon>
        <taxon>campanulids</taxon>
        <taxon>Asterales</taxon>
        <taxon>Asteraceae</taxon>
        <taxon>Asteroideae</taxon>
        <taxon>Anthemideae</taxon>
        <taxon>Anthemidinae</taxon>
        <taxon>Tanacetum</taxon>
    </lineage>
</organism>